<evidence type="ECO:0000313" key="4">
    <source>
        <dbReference type="Proteomes" id="UP000282170"/>
    </source>
</evidence>
<feature type="transmembrane region" description="Helical" evidence="2">
    <location>
        <begin position="44"/>
        <end position="67"/>
    </location>
</feature>
<feature type="transmembrane region" description="Helical" evidence="2">
    <location>
        <begin position="204"/>
        <end position="224"/>
    </location>
</feature>
<reference evidence="3 4" key="1">
    <citation type="submission" date="2017-09" db="EMBL/GenBank/DDBJ databases">
        <authorList>
            <person name="Zhang H."/>
            <person name="Hu S."/>
            <person name="Xu J."/>
            <person name="He Z."/>
        </authorList>
    </citation>
    <scope>NUCLEOTIDE SEQUENCE [LARGE SCALE GENOMIC DNA]</scope>
    <source>
        <strain evidence="3 4">TXX3120</strain>
    </source>
</reference>
<accession>A0A494URJ2</accession>
<evidence type="ECO:0000313" key="3">
    <source>
        <dbReference type="EMBL" id="AYL35076.1"/>
    </source>
</evidence>
<feature type="transmembrane region" description="Helical" evidence="2">
    <location>
        <begin position="87"/>
        <end position="107"/>
    </location>
</feature>
<evidence type="ECO:0000256" key="2">
    <source>
        <dbReference type="SAM" id="Phobius"/>
    </source>
</evidence>
<dbReference type="GeneID" id="93882413"/>
<feature type="compositionally biased region" description="Low complexity" evidence="1">
    <location>
        <begin position="1"/>
        <end position="14"/>
    </location>
</feature>
<feature type="region of interest" description="Disordered" evidence="1">
    <location>
        <begin position="1"/>
        <end position="21"/>
    </location>
</feature>
<keyword evidence="4" id="KW-1185">Reference proteome</keyword>
<feature type="transmembrane region" description="Helical" evidence="2">
    <location>
        <begin position="433"/>
        <end position="453"/>
    </location>
</feature>
<keyword evidence="2" id="KW-1133">Transmembrane helix</keyword>
<feature type="transmembrane region" description="Helical" evidence="2">
    <location>
        <begin position="136"/>
        <end position="163"/>
    </location>
</feature>
<dbReference type="KEGG" id="sfug:CNQ36_06320"/>
<proteinExistence type="predicted"/>
<gene>
    <name evidence="3" type="ORF">CNQ36_06320</name>
</gene>
<keyword evidence="2" id="KW-0472">Membrane</keyword>
<evidence type="ECO:0000256" key="1">
    <source>
        <dbReference type="SAM" id="MobiDB-lite"/>
    </source>
</evidence>
<organism evidence="3 4">
    <name type="scientific">Streptomyces fungicidicus</name>
    <dbReference type="NCBI Taxonomy" id="68203"/>
    <lineage>
        <taxon>Bacteria</taxon>
        <taxon>Bacillati</taxon>
        <taxon>Actinomycetota</taxon>
        <taxon>Actinomycetes</taxon>
        <taxon>Kitasatosporales</taxon>
        <taxon>Streptomycetaceae</taxon>
        <taxon>Streptomyces</taxon>
    </lineage>
</organism>
<feature type="transmembrane region" description="Helical" evidence="2">
    <location>
        <begin position="535"/>
        <end position="554"/>
    </location>
</feature>
<sequence>MSGTALGTEAGEAAEAGRGDVVDRTAETTRWLRARRGAGRVRRFAYVSYVALVLLLGWYGLFAIGLFHEIGHRSPLADSAGAIARTLPSGLVLAALAGFFLTVRDALWRGPVILPRPDVDWLLALPVRRRPVLLPWFALSAGIWALAALLLGFVGALLVAAAGLGRIGLLAPAFLGPAVCVALLAVAGATVVERSRKAADRLHRATPVLLLAVLLCAVQVAAAARGHRSKALETVELWSGPWGWAAQPVLAAAGGTAPLWPLALGLLGAATAAALVHAGKAVGEVPLAVLRSRARASGGVLAGILAVDLRSVRLSMTGGLEVRGRGRLERWAARLSPPRSPGLLVAWRDAVGLVMAPRRLGLMVLLLVPAGAAAGAAAGGGTGGTTYLAAAAAALLGYFAGSQLLEPARLDADDVRRTAWSPRPYERLALEHALVPLLVLVAAGCLGSVPAALSAGATALLVVPAAAPVLVAAGLLSAYRSPVPVWVLYGGPLLADAGPILAMLWYAVGPMTGVAGVTVLLAAPLPAGIPEAADPLGRVAACWVLALLMFRWVAGRARRRMRP</sequence>
<name>A0A494URJ2_9ACTN</name>
<keyword evidence="2" id="KW-0812">Transmembrane</keyword>
<feature type="transmembrane region" description="Helical" evidence="2">
    <location>
        <begin position="244"/>
        <end position="267"/>
    </location>
</feature>
<feature type="transmembrane region" description="Helical" evidence="2">
    <location>
        <begin position="384"/>
        <end position="401"/>
    </location>
</feature>
<feature type="transmembrane region" description="Helical" evidence="2">
    <location>
        <begin position="360"/>
        <end position="378"/>
    </location>
</feature>
<dbReference type="RefSeq" id="WP_121545263.1">
    <property type="nucleotide sequence ID" value="NZ_CP023407.1"/>
</dbReference>
<feature type="transmembrane region" description="Helical" evidence="2">
    <location>
        <begin position="169"/>
        <end position="192"/>
    </location>
</feature>
<protein>
    <submittedName>
        <fullName evidence="3">Uncharacterized protein</fullName>
    </submittedName>
</protein>
<dbReference type="EMBL" id="CP023407">
    <property type="protein sequence ID" value="AYL35076.1"/>
    <property type="molecule type" value="Genomic_DNA"/>
</dbReference>
<dbReference type="Proteomes" id="UP000282170">
    <property type="component" value="Chromosome"/>
</dbReference>
<dbReference type="AlphaFoldDB" id="A0A494URJ2"/>
<feature type="transmembrane region" description="Helical" evidence="2">
    <location>
        <begin position="459"/>
        <end position="479"/>
    </location>
</feature>